<dbReference type="AlphaFoldDB" id="A0A1F5VPI3"/>
<proteinExistence type="predicted"/>
<dbReference type="EMBL" id="MFGW01000125">
    <property type="protein sequence ID" value="OGF64941.1"/>
    <property type="molecule type" value="Genomic_DNA"/>
</dbReference>
<sequence length="307" mass="35625">MIADLEELKRRYPNLGEEAQKQVAHDLGYDYSEKEPRFYIDFNEFRLDVESWTEPTKSYRFRWSEGNRITNTKFIRQSYSVNWGMAYDSKSLVWDVGTTIGFTRDDLGELSQENYDSVMVSSGLAFPTLGKDLGLGFSISPEVRMAWQTELTPQEGISPYTNEPWGRLNLLRGTVALSISGLGLDNLAYVGLFTEQNFLFEKHSEGLQVQFMHVKYLGKVSWQNVVQSMYYFPNKKDTQYDLGFYAKWRSSLTIPFVKRLSFYTYMDVLAYRGKVEMTKETGRSVVFGAGVSWTRPRWKPGRESLFH</sequence>
<reference evidence="1 2" key="1">
    <citation type="journal article" date="2016" name="Nat. Commun.">
        <title>Thousands of microbial genomes shed light on interconnected biogeochemical processes in an aquifer system.</title>
        <authorList>
            <person name="Anantharaman K."/>
            <person name="Brown C.T."/>
            <person name="Hug L.A."/>
            <person name="Sharon I."/>
            <person name="Castelle C.J."/>
            <person name="Probst A.J."/>
            <person name="Thomas B.C."/>
            <person name="Singh A."/>
            <person name="Wilkins M.J."/>
            <person name="Karaoz U."/>
            <person name="Brodie E.L."/>
            <person name="Williams K.H."/>
            <person name="Hubbard S.S."/>
            <person name="Banfield J.F."/>
        </authorList>
    </citation>
    <scope>NUCLEOTIDE SEQUENCE [LARGE SCALE GENOMIC DNA]</scope>
</reference>
<name>A0A1F5VPI3_9BACT</name>
<dbReference type="Proteomes" id="UP000178943">
    <property type="component" value="Unassembled WGS sequence"/>
</dbReference>
<accession>A0A1F5VPI3</accession>
<evidence type="ECO:0000313" key="1">
    <source>
        <dbReference type="EMBL" id="OGF64941.1"/>
    </source>
</evidence>
<protein>
    <recommendedName>
        <fullName evidence="3">DUF5723 domain-containing protein</fullName>
    </recommendedName>
</protein>
<evidence type="ECO:0008006" key="3">
    <source>
        <dbReference type="Google" id="ProtNLM"/>
    </source>
</evidence>
<organism evidence="1 2">
    <name type="scientific">Candidatus Fischerbacteria bacterium RBG_13_37_8</name>
    <dbReference type="NCBI Taxonomy" id="1817863"/>
    <lineage>
        <taxon>Bacteria</taxon>
        <taxon>Candidatus Fischeribacteriota</taxon>
    </lineage>
</organism>
<comment type="caution">
    <text evidence="1">The sequence shown here is derived from an EMBL/GenBank/DDBJ whole genome shotgun (WGS) entry which is preliminary data.</text>
</comment>
<gene>
    <name evidence="1" type="ORF">A2Y62_15160</name>
</gene>
<evidence type="ECO:0000313" key="2">
    <source>
        <dbReference type="Proteomes" id="UP000178943"/>
    </source>
</evidence>